<feature type="transmembrane region" description="Helical" evidence="1">
    <location>
        <begin position="154"/>
        <end position="177"/>
    </location>
</feature>
<keyword evidence="1" id="KW-1133">Transmembrane helix</keyword>
<gene>
    <name evidence="2" type="ORF">A4X06_0g7107</name>
</gene>
<dbReference type="AlphaFoldDB" id="A0A8X7MMM9"/>
<dbReference type="EMBL" id="LWDE02001167">
    <property type="protein sequence ID" value="KAE8242230.1"/>
    <property type="molecule type" value="Genomic_DNA"/>
</dbReference>
<keyword evidence="1" id="KW-0472">Membrane</keyword>
<evidence type="ECO:0000313" key="2">
    <source>
        <dbReference type="EMBL" id="KAE8242230.1"/>
    </source>
</evidence>
<reference evidence="2" key="1">
    <citation type="submission" date="2016-04" db="EMBL/GenBank/DDBJ databases">
        <authorList>
            <person name="Nguyen H.D."/>
            <person name="Samba Siva P."/>
            <person name="Cullis J."/>
            <person name="Levesque C.A."/>
            <person name="Hambleton S."/>
        </authorList>
    </citation>
    <scope>NUCLEOTIDE SEQUENCE</scope>
    <source>
        <strain evidence="2">DAOMC 236426</strain>
    </source>
</reference>
<organism evidence="2 3">
    <name type="scientific">Tilletia controversa</name>
    <name type="common">dwarf bunt fungus</name>
    <dbReference type="NCBI Taxonomy" id="13291"/>
    <lineage>
        <taxon>Eukaryota</taxon>
        <taxon>Fungi</taxon>
        <taxon>Dikarya</taxon>
        <taxon>Basidiomycota</taxon>
        <taxon>Ustilaginomycotina</taxon>
        <taxon>Exobasidiomycetes</taxon>
        <taxon>Tilletiales</taxon>
        <taxon>Tilletiaceae</taxon>
        <taxon>Tilletia</taxon>
    </lineage>
</organism>
<evidence type="ECO:0008006" key="4">
    <source>
        <dbReference type="Google" id="ProtNLM"/>
    </source>
</evidence>
<keyword evidence="3" id="KW-1185">Reference proteome</keyword>
<evidence type="ECO:0000256" key="1">
    <source>
        <dbReference type="SAM" id="Phobius"/>
    </source>
</evidence>
<feature type="transmembrane region" description="Helical" evidence="1">
    <location>
        <begin position="121"/>
        <end position="142"/>
    </location>
</feature>
<name>A0A8X7MMM9_9BASI</name>
<accession>A0A8X7MMM9</accession>
<feature type="transmembrane region" description="Helical" evidence="1">
    <location>
        <begin position="27"/>
        <end position="47"/>
    </location>
</feature>
<dbReference type="PANTHER" id="PTHR37919">
    <property type="entry name" value="PROTEIN CBG05606"/>
    <property type="match status" value="1"/>
</dbReference>
<comment type="caution">
    <text evidence="2">The sequence shown here is derived from an EMBL/GenBank/DDBJ whole genome shotgun (WGS) entry which is preliminary data.</text>
</comment>
<feature type="transmembrane region" description="Helical" evidence="1">
    <location>
        <begin position="98"/>
        <end position="115"/>
    </location>
</feature>
<protein>
    <recommendedName>
        <fullName evidence="4">EXPERA domain-containing protein</fullName>
    </recommendedName>
</protein>
<evidence type="ECO:0000313" key="3">
    <source>
        <dbReference type="Proteomes" id="UP000077684"/>
    </source>
</evidence>
<keyword evidence="1" id="KW-0812">Transmembrane</keyword>
<sequence>MPATRSSTTNSVAAVKADRIHKPPTWITIWLAVSSILVMWDCGYMLLRPHSMKGGKYFTLWAPYELYGTIDKIYGVDAFTAKEGFPAAQSVMNIPETILNYIYVFIVLFTTSSHARAVAPLIGFTATVMTASKTILYMLVEISCGYCKVGHNDLYSLVVLFLVPNLPWIFVPTAIAVSLGYEMAGNLRAAAGLPVSSNKVKRN</sequence>
<dbReference type="Proteomes" id="UP000077684">
    <property type="component" value="Unassembled WGS sequence"/>
</dbReference>
<dbReference type="PANTHER" id="PTHR37919:SF2">
    <property type="entry name" value="EXPERA DOMAIN-CONTAINING PROTEIN"/>
    <property type="match status" value="1"/>
</dbReference>
<proteinExistence type="predicted"/>
<reference evidence="2" key="2">
    <citation type="journal article" date="2019" name="IMA Fungus">
        <title>Genome sequencing and comparison of five Tilletia species to identify candidate genes for the detection of regulated species infecting wheat.</title>
        <authorList>
            <person name="Nguyen H.D.T."/>
            <person name="Sultana T."/>
            <person name="Kesanakurti P."/>
            <person name="Hambleton S."/>
        </authorList>
    </citation>
    <scope>NUCLEOTIDE SEQUENCE</scope>
    <source>
        <strain evidence="2">DAOMC 236426</strain>
    </source>
</reference>